<reference evidence="1" key="1">
    <citation type="submission" date="2021-03" db="EMBL/GenBank/DDBJ databases">
        <authorList>
            <person name="Jaffe A."/>
        </authorList>
    </citation>
    <scope>NUCLEOTIDE SEQUENCE</scope>
    <source>
        <strain evidence="1">RIFCSPLOWO2_01_FULL_AR10_48_17</strain>
    </source>
</reference>
<dbReference type="AlphaFoldDB" id="A0A8T4L5J9"/>
<dbReference type="Proteomes" id="UP000675968">
    <property type="component" value="Unassembled WGS sequence"/>
</dbReference>
<protein>
    <submittedName>
        <fullName evidence="1">Uncharacterized protein</fullName>
    </submittedName>
</protein>
<comment type="caution">
    <text evidence="1">The sequence shown here is derived from an EMBL/GenBank/DDBJ whole genome shotgun (WGS) entry which is preliminary data.</text>
</comment>
<accession>A0A8T4L5J9</accession>
<organism evidence="1 2">
    <name type="scientific">Candidatus Iainarchaeum sp</name>
    <dbReference type="NCBI Taxonomy" id="3101447"/>
    <lineage>
        <taxon>Archaea</taxon>
        <taxon>Candidatus Iainarchaeota</taxon>
        <taxon>Candidatus Iainarchaeia</taxon>
        <taxon>Candidatus Iainarchaeales</taxon>
        <taxon>Candidatus Iainarchaeaceae</taxon>
        <taxon>Candidatus Iainarchaeum</taxon>
    </lineage>
</organism>
<evidence type="ECO:0000313" key="1">
    <source>
        <dbReference type="EMBL" id="MBS3061804.1"/>
    </source>
</evidence>
<dbReference type="EMBL" id="JAGVWC010000010">
    <property type="protein sequence ID" value="MBS3061804.1"/>
    <property type="molecule type" value="Genomic_DNA"/>
</dbReference>
<proteinExistence type="predicted"/>
<reference evidence="1" key="2">
    <citation type="submission" date="2021-05" db="EMBL/GenBank/DDBJ databases">
        <title>Protein family content uncovers lineage relationships and bacterial pathway maintenance mechanisms in DPANN archaea.</title>
        <authorList>
            <person name="Castelle C.J."/>
            <person name="Meheust R."/>
            <person name="Jaffe A.L."/>
            <person name="Seitz K."/>
            <person name="Gong X."/>
            <person name="Baker B.J."/>
            <person name="Banfield J.F."/>
        </authorList>
    </citation>
    <scope>NUCLEOTIDE SEQUENCE</scope>
    <source>
        <strain evidence="1">RIFCSPLOWO2_01_FULL_AR10_48_17</strain>
    </source>
</reference>
<sequence length="693" mass="76116">MKKAFVASFLFLLIAVSFVVFQSFSEEKFNAEAVPFTVDYALEFDGASRDPTIRFSIQTTNTVGIPLSDVLVGVIPSYDPNRFGSVVTGSDGTALYSDVAPPVGAHSYRFIASKVGYKNGYLEKTVVIGGCLDDADCDGFVYEKELLFGTDPGNYYDNPATMVFDDFYTSCGNPMTWLLGGVNPLEKQQIQDNLEQLNSEQLELLSNPISANSLNSQELLTSFVPLDVQIQSESIPLKQVFENNSELESFSKGTQVVILLYDSNKETLRIYSIASNCTGLFLGFVDGTFKGAKDDLDFAQQVLNGALSFIYRQDQVTQIASGVIDIVRIFPQALEHIGDALGNAVIDIYKVGTTRNPANPVTQRLEYRAFQVGYVQGFIGGYVIEQAVLVGKIADAIKALKIVQKIDKFTDLIRIIGNKFGYQTATLLQRLEWTKPIIEAGEKAATGLGRITKALGNDAEKLTQFFESIPEPLRIVFSEKVEGIATRLGAASDTILSKLLNKRGYQTVIANYSEEIGEKVGRIAGTSTLEWSDRGITGIAEIGQKESLASDTLIRIDTFKNTKGIDTVAGDIGSSISQDSVKGYKAQLEAAEKLKTNGNTIKEFEYANKKADIYLETTTNKKVLAEVKNENFIAMKTPEIDEVKAQLQELVSYVANNPSIADEAWLITKQPIDSKLLIEFENIGVKVRLWGDI</sequence>
<evidence type="ECO:0000313" key="2">
    <source>
        <dbReference type="Proteomes" id="UP000675968"/>
    </source>
</evidence>
<gene>
    <name evidence="1" type="ORF">J4215_04450</name>
</gene>
<name>A0A8T4L5J9_9ARCH</name>